<evidence type="ECO:0000256" key="1">
    <source>
        <dbReference type="ARBA" id="ARBA00004418"/>
    </source>
</evidence>
<dbReference type="PANTHER" id="PTHR43649:SF12">
    <property type="entry name" value="DIACETYLCHITOBIOSE BINDING PROTEIN DASA"/>
    <property type="match status" value="1"/>
</dbReference>
<gene>
    <name evidence="4" type="ORF">SAMN04488045_3497</name>
</gene>
<dbReference type="EMBL" id="FNUZ01000007">
    <property type="protein sequence ID" value="SEG59164.1"/>
    <property type="molecule type" value="Genomic_DNA"/>
</dbReference>
<dbReference type="AlphaFoldDB" id="A0A1H6BEZ1"/>
<accession>A0A1H6BEZ1</accession>
<dbReference type="RefSeq" id="WP_103911642.1">
    <property type="nucleotide sequence ID" value="NZ_FNUZ01000007.1"/>
</dbReference>
<protein>
    <submittedName>
        <fullName evidence="4">Carbohydrate ABC transporter substrate-binding protein, CUT1 family</fullName>
    </submittedName>
</protein>
<keyword evidence="5" id="KW-1185">Reference proteome</keyword>
<dbReference type="Pfam" id="PF01547">
    <property type="entry name" value="SBP_bac_1"/>
    <property type="match status" value="1"/>
</dbReference>
<comment type="subcellular location">
    <subcellularLocation>
        <location evidence="1">Periplasm</location>
    </subcellularLocation>
</comment>
<dbReference type="Proteomes" id="UP000236752">
    <property type="component" value="Unassembled WGS sequence"/>
</dbReference>
<dbReference type="OrthoDB" id="6416561at2"/>
<feature type="signal peptide" evidence="3">
    <location>
        <begin position="1"/>
        <end position="26"/>
    </location>
</feature>
<dbReference type="SUPFAM" id="SSF53850">
    <property type="entry name" value="Periplasmic binding protein-like II"/>
    <property type="match status" value="1"/>
</dbReference>
<dbReference type="Gene3D" id="3.40.190.10">
    <property type="entry name" value="Periplasmic binding protein-like II"/>
    <property type="match status" value="1"/>
</dbReference>
<proteinExistence type="inferred from homology"/>
<reference evidence="4 5" key="1">
    <citation type="submission" date="2016-10" db="EMBL/GenBank/DDBJ databases">
        <authorList>
            <person name="de Groot N.N."/>
        </authorList>
    </citation>
    <scope>NUCLEOTIDE SEQUENCE [LARGE SCALE GENOMIC DNA]</scope>
    <source>
        <strain evidence="4 5">DSM 26915</strain>
    </source>
</reference>
<evidence type="ECO:0000256" key="2">
    <source>
        <dbReference type="ARBA" id="ARBA00008520"/>
    </source>
</evidence>
<evidence type="ECO:0000256" key="3">
    <source>
        <dbReference type="SAM" id="SignalP"/>
    </source>
</evidence>
<evidence type="ECO:0000313" key="5">
    <source>
        <dbReference type="Proteomes" id="UP000236752"/>
    </source>
</evidence>
<dbReference type="InterPro" id="IPR050490">
    <property type="entry name" value="Bact_solute-bd_prot1"/>
</dbReference>
<dbReference type="GO" id="GO:0042597">
    <property type="term" value="C:periplasmic space"/>
    <property type="evidence" value="ECO:0007669"/>
    <property type="project" value="UniProtKB-SubCell"/>
</dbReference>
<evidence type="ECO:0000313" key="4">
    <source>
        <dbReference type="EMBL" id="SEG59164.1"/>
    </source>
</evidence>
<dbReference type="InterPro" id="IPR006059">
    <property type="entry name" value="SBP"/>
</dbReference>
<sequence length="424" mass="44687">MKGAFKTTKTVALATTILAGASVAQADEITFLCYQDGNECDVIGEMIPAFTEATGHTVKMDTVGYDVIRDQLENQLQTDAAPDVARVTNLGGLNQYYLDLAPYVDTAAWEANYGATLPWFRAPGGEDKGVYGWMTQLTVTGPYVNVSLFDDAGVDMPGEGATWDDWAAALMEVKDATGILGGLAIDRTAHRIAGPAFSYGAKFFDDAGNPILVDDGFRKFAETFVGWHKSGLMPAEGWPAGSGTQYRNAAPLFQSGDVAMHMSGSWMINNYAANITDFDWKAVPAPCGDGGCGAMPGGAALTAFKSTKSPEAAAAFIDFMASTENAEKFAVETNNISANQALQASGIDYAKADPAVAAALSTFASNAGKAAETTPQAYTFQGYNKNFVIYGVIPDYLTQAITGEITLDEALAAIDADVAAKIAE</sequence>
<organism evidence="4 5">
    <name type="scientific">Thalassococcus halodurans</name>
    <dbReference type="NCBI Taxonomy" id="373675"/>
    <lineage>
        <taxon>Bacteria</taxon>
        <taxon>Pseudomonadati</taxon>
        <taxon>Pseudomonadota</taxon>
        <taxon>Alphaproteobacteria</taxon>
        <taxon>Rhodobacterales</taxon>
        <taxon>Roseobacteraceae</taxon>
        <taxon>Thalassococcus</taxon>
    </lineage>
</organism>
<name>A0A1H6BEZ1_9RHOB</name>
<comment type="similarity">
    <text evidence="2">Belongs to the bacterial solute-binding protein 1 family.</text>
</comment>
<feature type="chain" id="PRO_5009293635" evidence="3">
    <location>
        <begin position="27"/>
        <end position="424"/>
    </location>
</feature>
<dbReference type="PANTHER" id="PTHR43649">
    <property type="entry name" value="ARABINOSE-BINDING PROTEIN-RELATED"/>
    <property type="match status" value="1"/>
</dbReference>
<keyword evidence="3" id="KW-0732">Signal</keyword>